<dbReference type="GO" id="GO:0046961">
    <property type="term" value="F:proton-transporting ATPase activity, rotational mechanism"/>
    <property type="evidence" value="ECO:0007669"/>
    <property type="project" value="TreeGrafter"/>
</dbReference>
<dbReference type="SUPFAM" id="SSF81573">
    <property type="entry name" value="F1F0 ATP synthase subunit B, membrane domain"/>
    <property type="match status" value="1"/>
</dbReference>
<keyword evidence="10 13" id="KW-0066">ATP synthesis</keyword>
<gene>
    <name evidence="13" type="primary">atpF</name>
    <name evidence="15" type="ORF">ATZ33_07195</name>
    <name evidence="16" type="ORF">RV15_GL002981</name>
</gene>
<evidence type="ECO:0000313" key="18">
    <source>
        <dbReference type="Proteomes" id="UP000183039"/>
    </source>
</evidence>
<evidence type="ECO:0000313" key="17">
    <source>
        <dbReference type="Proteomes" id="UP000065511"/>
    </source>
</evidence>
<feature type="transmembrane region" description="Helical" evidence="13">
    <location>
        <begin position="16"/>
        <end position="38"/>
    </location>
</feature>
<dbReference type="OrthoDB" id="282095at2"/>
<evidence type="ECO:0000256" key="12">
    <source>
        <dbReference type="ARBA" id="ARBA00037847"/>
    </source>
</evidence>
<evidence type="ECO:0000256" key="5">
    <source>
        <dbReference type="ARBA" id="ARBA00022692"/>
    </source>
</evidence>
<dbReference type="AlphaFoldDB" id="A0A0S3KA35"/>
<comment type="function">
    <text evidence="13">Component of the F(0) channel, it forms part of the peripheral stalk, linking F(1) to F(0).</text>
</comment>
<evidence type="ECO:0000256" key="13">
    <source>
        <dbReference type="HAMAP-Rule" id="MF_01398"/>
    </source>
</evidence>
<keyword evidence="9 13" id="KW-0472">Membrane</keyword>
<dbReference type="InterPro" id="IPR002146">
    <property type="entry name" value="ATP_synth_b/b'su_bac/chlpt"/>
</dbReference>
<evidence type="ECO:0000256" key="14">
    <source>
        <dbReference type="RuleBase" id="RU003848"/>
    </source>
</evidence>
<evidence type="ECO:0000256" key="7">
    <source>
        <dbReference type="ARBA" id="ARBA00022989"/>
    </source>
</evidence>
<accession>A0A0S3KA35</accession>
<keyword evidence="6 13" id="KW-0375">Hydrogen ion transport</keyword>
<evidence type="ECO:0000313" key="15">
    <source>
        <dbReference type="EMBL" id="ALS01162.1"/>
    </source>
</evidence>
<dbReference type="EMBL" id="JXLC01000005">
    <property type="protein sequence ID" value="OJG92556.1"/>
    <property type="molecule type" value="Genomic_DNA"/>
</dbReference>
<evidence type="ECO:0000256" key="6">
    <source>
        <dbReference type="ARBA" id="ARBA00022781"/>
    </source>
</evidence>
<dbReference type="NCBIfam" id="TIGR01144">
    <property type="entry name" value="ATP_synt_b"/>
    <property type="match status" value="1"/>
</dbReference>
<sequence length="175" mass="19431">MLDHLVIGEAGPSTTIGTMIVVSGAFLILMLLIKKFAWEAITDMLKKREDKIANDLDSAEQSRIAAAKLQEERQQKLLSSKSEAAEIIKHAKENGDQNRQKILAETNDEVSRLREKARLDISQEHEEALASVKDEVASLSLQIAEKILNKELTPDAHDSLINSYIEGLGNSNEVR</sequence>
<dbReference type="GO" id="GO:0005886">
    <property type="term" value="C:plasma membrane"/>
    <property type="evidence" value="ECO:0007669"/>
    <property type="project" value="UniProtKB-SubCell"/>
</dbReference>
<organism evidence="16 18">
    <name type="scientific">Enterococcus silesiacus</name>
    <dbReference type="NCBI Taxonomy" id="332949"/>
    <lineage>
        <taxon>Bacteria</taxon>
        <taxon>Bacillati</taxon>
        <taxon>Bacillota</taxon>
        <taxon>Bacilli</taxon>
        <taxon>Lactobacillales</taxon>
        <taxon>Enterococcaceae</taxon>
        <taxon>Enterococcus</taxon>
    </lineage>
</organism>
<dbReference type="PANTHER" id="PTHR33445">
    <property type="entry name" value="ATP SYNTHASE SUBUNIT B', CHLOROPLASTIC"/>
    <property type="match status" value="1"/>
</dbReference>
<comment type="subunit">
    <text evidence="13">F-type ATPases have 2 components, F(1) - the catalytic core - and F(0) - the membrane proton channel. F(1) has five subunits: alpha(3), beta(3), gamma(1), delta(1), epsilon(1). F(0) has three main subunits: a(1), b(2) and c(10-14). The alpha and beta chains form an alternating ring which encloses part of the gamma chain. F(1) is attached to F(0) by a central stalk formed by the gamma and epsilon chains, while a peripheral stalk is formed by the delta and b chains.</text>
</comment>
<dbReference type="PANTHER" id="PTHR33445:SF1">
    <property type="entry name" value="ATP SYNTHASE SUBUNIT B"/>
    <property type="match status" value="1"/>
</dbReference>
<dbReference type="EMBL" id="CP013614">
    <property type="protein sequence ID" value="ALS01162.1"/>
    <property type="molecule type" value="Genomic_DNA"/>
</dbReference>
<keyword evidence="5 13" id="KW-0812">Transmembrane</keyword>
<dbReference type="Pfam" id="PF00430">
    <property type="entry name" value="ATP-synt_B"/>
    <property type="match status" value="1"/>
</dbReference>
<keyword evidence="2 13" id="KW-0813">Transport</keyword>
<dbReference type="InterPro" id="IPR005864">
    <property type="entry name" value="ATP_synth_F0_bsu_bac"/>
</dbReference>
<dbReference type="Gene3D" id="6.10.250.1580">
    <property type="match status" value="1"/>
</dbReference>
<keyword evidence="3 13" id="KW-1003">Cell membrane</keyword>
<comment type="similarity">
    <text evidence="1 13 14">Belongs to the ATPase B chain family.</text>
</comment>
<evidence type="ECO:0000256" key="3">
    <source>
        <dbReference type="ARBA" id="ARBA00022475"/>
    </source>
</evidence>
<dbReference type="GO" id="GO:0012505">
    <property type="term" value="C:endomembrane system"/>
    <property type="evidence" value="ECO:0007669"/>
    <property type="project" value="UniProtKB-SubCell"/>
</dbReference>
<comment type="function">
    <text evidence="11 13">F(1)F(0) ATP synthase produces ATP from ADP in the presence of a proton or sodium gradient. F-type ATPases consist of two structural domains, F(1) containing the extramembraneous catalytic core and F(0) containing the membrane proton channel, linked together by a central stalk and a peripheral stalk. During catalysis, ATP synthesis in the catalytic domain of F(1) is coupled via a rotary mechanism of the central stalk subunits to proton translocation.</text>
</comment>
<evidence type="ECO:0000313" key="16">
    <source>
        <dbReference type="EMBL" id="OJG92556.1"/>
    </source>
</evidence>
<reference evidence="16 18" key="1">
    <citation type="submission" date="2014-12" db="EMBL/GenBank/DDBJ databases">
        <title>Draft genome sequences of 29 type strains of Enterococci.</title>
        <authorList>
            <person name="Zhong Z."/>
            <person name="Sun Z."/>
            <person name="Liu W."/>
            <person name="Zhang W."/>
            <person name="Zhang H."/>
        </authorList>
    </citation>
    <scope>NUCLEOTIDE SEQUENCE [LARGE SCALE GENOMIC DNA]</scope>
    <source>
        <strain evidence="16 18">DSM 22801</strain>
    </source>
</reference>
<proteinExistence type="inferred from homology"/>
<dbReference type="GO" id="GO:0045259">
    <property type="term" value="C:proton-transporting ATP synthase complex"/>
    <property type="evidence" value="ECO:0007669"/>
    <property type="project" value="UniProtKB-KW"/>
</dbReference>
<evidence type="ECO:0000256" key="2">
    <source>
        <dbReference type="ARBA" id="ARBA00022448"/>
    </source>
</evidence>
<evidence type="ECO:0000256" key="1">
    <source>
        <dbReference type="ARBA" id="ARBA00005513"/>
    </source>
</evidence>
<keyword evidence="4 13" id="KW-0138">CF(0)</keyword>
<dbReference type="GO" id="GO:0046933">
    <property type="term" value="F:proton-transporting ATP synthase activity, rotational mechanism"/>
    <property type="evidence" value="ECO:0007669"/>
    <property type="project" value="UniProtKB-UniRule"/>
</dbReference>
<dbReference type="RefSeq" id="WP_071876947.1">
    <property type="nucleotide sequence ID" value="NZ_JXLC01000005.1"/>
</dbReference>
<reference evidence="15 17" key="2">
    <citation type="submission" date="2015-12" db="EMBL/GenBank/DDBJ databases">
        <authorList>
            <person name="Lauer A."/>
            <person name="Humrighouse B."/>
            <person name="Loparev V."/>
            <person name="Shewmaker P.L."/>
            <person name="Whitney A.M."/>
            <person name="McLaughlin R.W."/>
        </authorList>
    </citation>
    <scope>NUCLEOTIDE SEQUENCE [LARGE SCALE GENOMIC DNA]</scope>
    <source>
        <strain evidence="15 17">LMG 23085</strain>
    </source>
</reference>
<dbReference type="KEGG" id="ess:ATZ33_07195"/>
<keyword evidence="8 13" id="KW-0406">Ion transport</keyword>
<dbReference type="Proteomes" id="UP000183039">
    <property type="component" value="Unassembled WGS sequence"/>
</dbReference>
<dbReference type="Proteomes" id="UP000065511">
    <property type="component" value="Chromosome"/>
</dbReference>
<comment type="subcellular location">
    <subcellularLocation>
        <location evidence="13">Cell membrane</location>
        <topology evidence="13">Single-pass membrane protein</topology>
    </subcellularLocation>
    <subcellularLocation>
        <location evidence="12">Endomembrane system</location>
        <topology evidence="12">Single-pass membrane protein</topology>
    </subcellularLocation>
</comment>
<evidence type="ECO:0000256" key="8">
    <source>
        <dbReference type="ARBA" id="ARBA00023065"/>
    </source>
</evidence>
<keyword evidence="7 13" id="KW-1133">Transmembrane helix</keyword>
<evidence type="ECO:0000256" key="11">
    <source>
        <dbReference type="ARBA" id="ARBA00025198"/>
    </source>
</evidence>
<evidence type="ECO:0000256" key="4">
    <source>
        <dbReference type="ARBA" id="ARBA00022547"/>
    </source>
</evidence>
<protein>
    <recommendedName>
        <fullName evidence="13">ATP synthase subunit b</fullName>
    </recommendedName>
    <alternativeName>
        <fullName evidence="13">ATP synthase F(0) sector subunit b</fullName>
    </alternativeName>
    <alternativeName>
        <fullName evidence="13">ATPase subunit I</fullName>
    </alternativeName>
    <alternativeName>
        <fullName evidence="13">F-type ATPase subunit b</fullName>
        <shortName evidence="13">F-ATPase subunit b</shortName>
    </alternativeName>
</protein>
<dbReference type="HAMAP" id="MF_01398">
    <property type="entry name" value="ATP_synth_b_bprime"/>
    <property type="match status" value="1"/>
</dbReference>
<dbReference type="InterPro" id="IPR050059">
    <property type="entry name" value="ATP_synthase_B_chain"/>
</dbReference>
<keyword evidence="17" id="KW-1185">Reference proteome</keyword>
<evidence type="ECO:0000256" key="9">
    <source>
        <dbReference type="ARBA" id="ARBA00023136"/>
    </source>
</evidence>
<name>A0A0S3KA35_9ENTE</name>
<dbReference type="InterPro" id="IPR028987">
    <property type="entry name" value="ATP_synth_B-like_membr_sf"/>
</dbReference>
<dbReference type="CDD" id="cd06503">
    <property type="entry name" value="ATP-synt_Fo_b"/>
    <property type="match status" value="1"/>
</dbReference>
<evidence type="ECO:0000256" key="10">
    <source>
        <dbReference type="ARBA" id="ARBA00023310"/>
    </source>
</evidence>